<feature type="region of interest" description="Disordered" evidence="1">
    <location>
        <begin position="280"/>
        <end position="411"/>
    </location>
</feature>
<keyword evidence="2" id="KW-0812">Transmembrane</keyword>
<evidence type="ECO:0000313" key="4">
    <source>
        <dbReference type="EMBL" id="KAK1764900.1"/>
    </source>
</evidence>
<reference evidence="4" key="1">
    <citation type="submission" date="2023-06" db="EMBL/GenBank/DDBJ databases">
        <title>Genome-scale phylogeny and comparative genomics of the fungal order Sordariales.</title>
        <authorList>
            <consortium name="Lawrence Berkeley National Laboratory"/>
            <person name="Hensen N."/>
            <person name="Bonometti L."/>
            <person name="Westerberg I."/>
            <person name="Brannstrom I.O."/>
            <person name="Guillou S."/>
            <person name="Cros-Aarteil S."/>
            <person name="Calhoun S."/>
            <person name="Haridas S."/>
            <person name="Kuo A."/>
            <person name="Mondo S."/>
            <person name="Pangilinan J."/>
            <person name="Riley R."/>
            <person name="Labutti K."/>
            <person name="Andreopoulos B."/>
            <person name="Lipzen A."/>
            <person name="Chen C."/>
            <person name="Yanf M."/>
            <person name="Daum C."/>
            <person name="Ng V."/>
            <person name="Clum A."/>
            <person name="Steindorff A."/>
            <person name="Ohm R."/>
            <person name="Martin F."/>
            <person name="Silar P."/>
            <person name="Natvig D."/>
            <person name="Lalanne C."/>
            <person name="Gautier V."/>
            <person name="Ament-Velasquez S.L."/>
            <person name="Kruys A."/>
            <person name="Hutchinson M.I."/>
            <person name="Powell A.J."/>
            <person name="Barry K."/>
            <person name="Miller A.N."/>
            <person name="Grigoriev I.V."/>
            <person name="Debuchy R."/>
            <person name="Gladieux P."/>
            <person name="Thoren M.H."/>
            <person name="Johannesson H."/>
        </authorList>
    </citation>
    <scope>NUCLEOTIDE SEQUENCE</scope>
    <source>
        <strain evidence="4">8032-3</strain>
    </source>
</reference>
<comment type="caution">
    <text evidence="4">The sequence shown here is derived from an EMBL/GenBank/DDBJ whole genome shotgun (WGS) entry which is preliminary data.</text>
</comment>
<dbReference type="InterPro" id="IPR028000">
    <property type="entry name" value="Pma1"/>
</dbReference>
<feature type="region of interest" description="Disordered" evidence="1">
    <location>
        <begin position="82"/>
        <end position="101"/>
    </location>
</feature>
<dbReference type="GeneID" id="85305683"/>
<sequence length="411" mass="43952">MHASRYMLASTWLLLQTANAIPAASKVARAAANPTDPWVTVEESGQPKTVTPVLTTISGTPTIISGAPNDVTGTVFTRTSMGEVSTRTGDPPIPTATATGGAGSFPVCHNKDGDKAPFCLPTMGTSLYPGTTYYITWDPTFFNGTNTTVEVIANYFNTSTGDIMDQAYSCKTTAAWSFCAWTVDSKILTDKSTKAVNISLSIAALQPGAGAMTPFTGPTVLVTRPPTYLPPKATAPTGPALYIGLPTVLGFVALVLIGTCLWNRHSRRIGLGNIMSRSRHGYGVGKSRRQRIRLPGRGRRERKEQAIRLMDQDGGASAAGAAEEARRHEYHDTPDPAAAAEGHAARGGATGWRQEVPGRDESFDFGLPRRDSDALGSLAGTPTEDRRMDLGHPDGGNAFRDELSRQDRERW</sequence>
<dbReference type="Proteomes" id="UP001244011">
    <property type="component" value="Unassembled WGS sequence"/>
</dbReference>
<protein>
    <submittedName>
        <fullName evidence="4">Uncharacterized protein</fullName>
    </submittedName>
</protein>
<evidence type="ECO:0000313" key="5">
    <source>
        <dbReference type="Proteomes" id="UP001244011"/>
    </source>
</evidence>
<feature type="chain" id="PRO_5042480024" evidence="3">
    <location>
        <begin position="21"/>
        <end position="411"/>
    </location>
</feature>
<evidence type="ECO:0000256" key="3">
    <source>
        <dbReference type="SAM" id="SignalP"/>
    </source>
</evidence>
<evidence type="ECO:0000256" key="2">
    <source>
        <dbReference type="SAM" id="Phobius"/>
    </source>
</evidence>
<keyword evidence="3" id="KW-0732">Signal</keyword>
<feature type="transmembrane region" description="Helical" evidence="2">
    <location>
        <begin position="240"/>
        <end position="262"/>
    </location>
</feature>
<gene>
    <name evidence="4" type="ORF">QBC33DRAFT_188366</name>
</gene>
<dbReference type="RefSeq" id="XP_060281113.1">
    <property type="nucleotide sequence ID" value="XM_060422496.1"/>
</dbReference>
<dbReference type="EMBL" id="MU839018">
    <property type="protein sequence ID" value="KAK1764900.1"/>
    <property type="molecule type" value="Genomic_DNA"/>
</dbReference>
<keyword evidence="5" id="KW-1185">Reference proteome</keyword>
<organism evidence="4 5">
    <name type="scientific">Phialemonium atrogriseum</name>
    <dbReference type="NCBI Taxonomy" id="1093897"/>
    <lineage>
        <taxon>Eukaryota</taxon>
        <taxon>Fungi</taxon>
        <taxon>Dikarya</taxon>
        <taxon>Ascomycota</taxon>
        <taxon>Pezizomycotina</taxon>
        <taxon>Sordariomycetes</taxon>
        <taxon>Sordariomycetidae</taxon>
        <taxon>Cephalothecales</taxon>
        <taxon>Cephalothecaceae</taxon>
        <taxon>Phialemonium</taxon>
    </lineage>
</organism>
<feature type="signal peptide" evidence="3">
    <location>
        <begin position="1"/>
        <end position="20"/>
    </location>
</feature>
<keyword evidence="2" id="KW-0472">Membrane</keyword>
<proteinExistence type="predicted"/>
<dbReference type="AlphaFoldDB" id="A0AAJ0BUU0"/>
<evidence type="ECO:0000256" key="1">
    <source>
        <dbReference type="SAM" id="MobiDB-lite"/>
    </source>
</evidence>
<dbReference type="Pfam" id="PF14610">
    <property type="entry name" value="Psg1"/>
    <property type="match status" value="1"/>
</dbReference>
<name>A0AAJ0BUU0_9PEZI</name>
<feature type="compositionally biased region" description="Basic and acidic residues" evidence="1">
    <location>
        <begin position="323"/>
        <end position="334"/>
    </location>
</feature>
<keyword evidence="2" id="KW-1133">Transmembrane helix</keyword>
<feature type="compositionally biased region" description="Basic residues" evidence="1">
    <location>
        <begin position="286"/>
        <end position="300"/>
    </location>
</feature>
<feature type="compositionally biased region" description="Basic and acidic residues" evidence="1">
    <location>
        <begin position="383"/>
        <end position="392"/>
    </location>
</feature>
<accession>A0AAJ0BUU0</accession>
<feature type="compositionally biased region" description="Basic and acidic residues" evidence="1">
    <location>
        <begin position="399"/>
        <end position="411"/>
    </location>
</feature>
<feature type="compositionally biased region" description="Basic and acidic residues" evidence="1">
    <location>
        <begin position="356"/>
        <end position="373"/>
    </location>
</feature>